<accession>A0ABV0Y0L8</accession>
<evidence type="ECO:0000313" key="2">
    <source>
        <dbReference type="Proteomes" id="UP001469553"/>
    </source>
</evidence>
<sequence>MHDVSLDLQYTVSFNVCTSTMRVFVGQCSSRGSACCLSPYLEGDLICCNTAAQDTMKSHDQALPSPYGAQISCCRPCCICFSVAFLVGFIKNVDNRTVSDSVNRFSHLSYGFLQLLQTCYFSD</sequence>
<protein>
    <submittedName>
        <fullName evidence="1">Uncharacterized protein</fullName>
    </submittedName>
</protein>
<reference evidence="1 2" key="1">
    <citation type="submission" date="2021-06" db="EMBL/GenBank/DDBJ databases">
        <authorList>
            <person name="Palmer J.M."/>
        </authorList>
    </citation>
    <scope>NUCLEOTIDE SEQUENCE [LARGE SCALE GENOMIC DNA]</scope>
    <source>
        <strain evidence="1 2">AS_MEX2019</strain>
        <tissue evidence="1">Muscle</tissue>
    </source>
</reference>
<dbReference type="EMBL" id="JAHRIP010019472">
    <property type="protein sequence ID" value="MEQ2287318.1"/>
    <property type="molecule type" value="Genomic_DNA"/>
</dbReference>
<organism evidence="1 2">
    <name type="scientific">Ameca splendens</name>
    <dbReference type="NCBI Taxonomy" id="208324"/>
    <lineage>
        <taxon>Eukaryota</taxon>
        <taxon>Metazoa</taxon>
        <taxon>Chordata</taxon>
        <taxon>Craniata</taxon>
        <taxon>Vertebrata</taxon>
        <taxon>Euteleostomi</taxon>
        <taxon>Actinopterygii</taxon>
        <taxon>Neopterygii</taxon>
        <taxon>Teleostei</taxon>
        <taxon>Neoteleostei</taxon>
        <taxon>Acanthomorphata</taxon>
        <taxon>Ovalentaria</taxon>
        <taxon>Atherinomorphae</taxon>
        <taxon>Cyprinodontiformes</taxon>
        <taxon>Goodeidae</taxon>
        <taxon>Ameca</taxon>
    </lineage>
</organism>
<comment type="caution">
    <text evidence="1">The sequence shown here is derived from an EMBL/GenBank/DDBJ whole genome shotgun (WGS) entry which is preliminary data.</text>
</comment>
<evidence type="ECO:0000313" key="1">
    <source>
        <dbReference type="EMBL" id="MEQ2287318.1"/>
    </source>
</evidence>
<gene>
    <name evidence="1" type="ORF">AMECASPLE_011113</name>
</gene>
<name>A0ABV0Y0L8_9TELE</name>
<keyword evidence="2" id="KW-1185">Reference proteome</keyword>
<dbReference type="Proteomes" id="UP001469553">
    <property type="component" value="Unassembled WGS sequence"/>
</dbReference>
<proteinExistence type="predicted"/>